<evidence type="ECO:0000313" key="1">
    <source>
        <dbReference type="EMBL" id="EYC44111.1"/>
    </source>
</evidence>
<accession>A0A016WX10</accession>
<dbReference type="AlphaFoldDB" id="A0A016WX10"/>
<dbReference type="Proteomes" id="UP000024635">
    <property type="component" value="Unassembled WGS sequence"/>
</dbReference>
<proteinExistence type="predicted"/>
<evidence type="ECO:0000313" key="2">
    <source>
        <dbReference type="Proteomes" id="UP000024635"/>
    </source>
</evidence>
<organism evidence="1 2">
    <name type="scientific">Ancylostoma ceylanicum</name>
    <dbReference type="NCBI Taxonomy" id="53326"/>
    <lineage>
        <taxon>Eukaryota</taxon>
        <taxon>Metazoa</taxon>
        <taxon>Ecdysozoa</taxon>
        <taxon>Nematoda</taxon>
        <taxon>Chromadorea</taxon>
        <taxon>Rhabditida</taxon>
        <taxon>Rhabditina</taxon>
        <taxon>Rhabditomorpha</taxon>
        <taxon>Strongyloidea</taxon>
        <taxon>Ancylostomatidae</taxon>
        <taxon>Ancylostomatinae</taxon>
        <taxon>Ancylostoma</taxon>
    </lineage>
</organism>
<gene>
    <name evidence="1" type="primary">Acey_s0472.g2074</name>
    <name evidence="1" type="ORF">Y032_0472g2074</name>
</gene>
<protein>
    <submittedName>
        <fullName evidence="1">Uncharacterized protein</fullName>
    </submittedName>
</protein>
<keyword evidence="2" id="KW-1185">Reference proteome</keyword>
<reference evidence="2" key="1">
    <citation type="journal article" date="2015" name="Nat. Genet.">
        <title>The genome and transcriptome of the zoonotic hookworm Ancylostoma ceylanicum identify infection-specific gene families.</title>
        <authorList>
            <person name="Schwarz E.M."/>
            <person name="Hu Y."/>
            <person name="Antoshechkin I."/>
            <person name="Miller M.M."/>
            <person name="Sternberg P.W."/>
            <person name="Aroian R.V."/>
        </authorList>
    </citation>
    <scope>NUCLEOTIDE SEQUENCE</scope>
    <source>
        <strain evidence="2">HY135</strain>
    </source>
</reference>
<dbReference type="EMBL" id="JARK01000072">
    <property type="protein sequence ID" value="EYC44111.1"/>
    <property type="molecule type" value="Genomic_DNA"/>
</dbReference>
<name>A0A016WX10_9BILA</name>
<sequence length="118" mass="13451">MPFSANTCDDQLYTKRCFVQIKNDDKLVRYVRGSKVPITKGQQKHILLIPVVGESRARDDFLSNRFSNRVSSHPDVAHEGGARMDSWSGLLHDSRQAYEPIYTGHNQAVEQCLISKQF</sequence>
<comment type="caution">
    <text evidence="1">The sequence shown here is derived from an EMBL/GenBank/DDBJ whole genome shotgun (WGS) entry which is preliminary data.</text>
</comment>